<dbReference type="Proteomes" id="UP001152622">
    <property type="component" value="Chromosome 6"/>
</dbReference>
<comment type="caution">
    <text evidence="1">The sequence shown here is derived from an EMBL/GenBank/DDBJ whole genome shotgun (WGS) entry which is preliminary data.</text>
</comment>
<reference evidence="1" key="1">
    <citation type="journal article" date="2023" name="Science">
        <title>Genome structures resolve the early diversification of teleost fishes.</title>
        <authorList>
            <person name="Parey E."/>
            <person name="Louis A."/>
            <person name="Montfort J."/>
            <person name="Bouchez O."/>
            <person name="Roques C."/>
            <person name="Iampietro C."/>
            <person name="Lluch J."/>
            <person name="Castinel A."/>
            <person name="Donnadieu C."/>
            <person name="Desvignes T."/>
            <person name="Floi Bucao C."/>
            <person name="Jouanno E."/>
            <person name="Wen M."/>
            <person name="Mejri S."/>
            <person name="Dirks R."/>
            <person name="Jansen H."/>
            <person name="Henkel C."/>
            <person name="Chen W.J."/>
            <person name="Zahm M."/>
            <person name="Cabau C."/>
            <person name="Klopp C."/>
            <person name="Thompson A.W."/>
            <person name="Robinson-Rechavi M."/>
            <person name="Braasch I."/>
            <person name="Lecointre G."/>
            <person name="Bobe J."/>
            <person name="Postlethwait J.H."/>
            <person name="Berthelot C."/>
            <person name="Roest Crollius H."/>
            <person name="Guiguen Y."/>
        </authorList>
    </citation>
    <scope>NUCLEOTIDE SEQUENCE</scope>
    <source>
        <strain evidence="1">WJC10195</strain>
    </source>
</reference>
<dbReference type="AlphaFoldDB" id="A0A9Q1FDG0"/>
<protein>
    <submittedName>
        <fullName evidence="1">Uncharacterized protein</fullName>
    </submittedName>
</protein>
<keyword evidence="2" id="KW-1185">Reference proteome</keyword>
<evidence type="ECO:0000313" key="1">
    <source>
        <dbReference type="EMBL" id="KAJ8356177.1"/>
    </source>
</evidence>
<proteinExistence type="predicted"/>
<gene>
    <name evidence="1" type="ORF">SKAU_G00189710</name>
</gene>
<sequence>MIGVELVYAGVEPIQRQQCTIQGFPTGNQFGDKRIGWDSSQSLKQTKRYAVKIMPGKQGYPLSPMA</sequence>
<name>A0A9Q1FDG0_SYNKA</name>
<accession>A0A9Q1FDG0</accession>
<organism evidence="1 2">
    <name type="scientific">Synaphobranchus kaupii</name>
    <name type="common">Kaup's arrowtooth eel</name>
    <dbReference type="NCBI Taxonomy" id="118154"/>
    <lineage>
        <taxon>Eukaryota</taxon>
        <taxon>Metazoa</taxon>
        <taxon>Chordata</taxon>
        <taxon>Craniata</taxon>
        <taxon>Vertebrata</taxon>
        <taxon>Euteleostomi</taxon>
        <taxon>Actinopterygii</taxon>
        <taxon>Neopterygii</taxon>
        <taxon>Teleostei</taxon>
        <taxon>Anguilliformes</taxon>
        <taxon>Synaphobranchidae</taxon>
        <taxon>Synaphobranchus</taxon>
    </lineage>
</organism>
<evidence type="ECO:0000313" key="2">
    <source>
        <dbReference type="Proteomes" id="UP001152622"/>
    </source>
</evidence>
<dbReference type="EMBL" id="JAINUF010000006">
    <property type="protein sequence ID" value="KAJ8356177.1"/>
    <property type="molecule type" value="Genomic_DNA"/>
</dbReference>